<dbReference type="InterPro" id="IPR027383">
    <property type="entry name" value="Znf_put"/>
</dbReference>
<evidence type="ECO:0000256" key="1">
    <source>
        <dbReference type="SAM" id="Phobius"/>
    </source>
</evidence>
<keyword evidence="1" id="KW-0472">Membrane</keyword>
<name>A0A5P2HB95_9BURK</name>
<dbReference type="Proteomes" id="UP000322822">
    <property type="component" value="Chromosome 2"/>
</dbReference>
<reference evidence="3 4" key="1">
    <citation type="submission" date="2019-09" db="EMBL/GenBank/DDBJ databases">
        <title>FDA dAtabase for Regulatory Grade micrObial Sequences (FDA-ARGOS): Supporting development and validation of Infectious Disease Dx tests.</title>
        <authorList>
            <person name="Sciortino C."/>
            <person name="Tallon L."/>
            <person name="Sadzewicz L."/>
            <person name="Vavikolanu K."/>
            <person name="Mehta A."/>
            <person name="Aluvathingal J."/>
            <person name="Nadendla S."/>
            <person name="Nandy P."/>
            <person name="Geyer C."/>
            <person name="Yan Y."/>
            <person name="Sichtig H."/>
        </authorList>
    </citation>
    <scope>NUCLEOTIDE SEQUENCE [LARGE SCALE GENOMIC DNA]</scope>
    <source>
        <strain evidence="3 4">FDAARGOS_664</strain>
    </source>
</reference>
<keyword evidence="1" id="KW-1133">Transmembrane helix</keyword>
<evidence type="ECO:0000259" key="2">
    <source>
        <dbReference type="Pfam" id="PF13490"/>
    </source>
</evidence>
<protein>
    <submittedName>
        <fullName evidence="3">Anti-sigma factor</fullName>
    </submittedName>
</protein>
<dbReference type="EMBL" id="CP044067">
    <property type="protein sequence ID" value="QET04733.1"/>
    <property type="molecule type" value="Genomic_DNA"/>
</dbReference>
<dbReference type="RefSeq" id="WP_150374794.1">
    <property type="nucleotide sequence ID" value="NZ_CP044067.1"/>
</dbReference>
<proteinExistence type="predicted"/>
<evidence type="ECO:0000313" key="4">
    <source>
        <dbReference type="Proteomes" id="UP000322822"/>
    </source>
</evidence>
<accession>A0A5P2HB95</accession>
<dbReference type="OrthoDB" id="191790at2"/>
<organism evidence="3 4">
    <name type="scientific">Cupriavidus pauculus</name>
    <dbReference type="NCBI Taxonomy" id="82633"/>
    <lineage>
        <taxon>Bacteria</taxon>
        <taxon>Pseudomonadati</taxon>
        <taxon>Pseudomonadota</taxon>
        <taxon>Betaproteobacteria</taxon>
        <taxon>Burkholderiales</taxon>
        <taxon>Burkholderiaceae</taxon>
        <taxon>Cupriavidus</taxon>
    </lineage>
</organism>
<feature type="transmembrane region" description="Helical" evidence="1">
    <location>
        <begin position="127"/>
        <end position="149"/>
    </location>
</feature>
<dbReference type="Gene3D" id="1.10.10.1320">
    <property type="entry name" value="Anti-sigma factor, zinc-finger domain"/>
    <property type="match status" value="1"/>
</dbReference>
<gene>
    <name evidence="3" type="ORF">FOB72_21805</name>
</gene>
<keyword evidence="1" id="KW-0812">Transmembrane</keyword>
<dbReference type="Pfam" id="PF13490">
    <property type="entry name" value="zf-HC2"/>
    <property type="match status" value="1"/>
</dbReference>
<dbReference type="AlphaFoldDB" id="A0A5P2HB95"/>
<dbReference type="InterPro" id="IPR041916">
    <property type="entry name" value="Anti_sigma_zinc_sf"/>
</dbReference>
<sequence length="290" mass="31187">MNCNEARQLLQACADGEIGAADSVRLERHLEDCGDCVTALRELRALRRTVRQGAGYYRASPALRARVLAALPVADTDADAGWDDLAPGIAFPSGGSAVGPNMEATVGPADAPALKAGWRRWFTWSPALNAAMAAVTAAAVGLAIAGYALRESPTDLTADAIVASHVRALLSTREIDVASTDRHTVKPWFNGRIDYAPEVRDLAAEGFPLVGGRLDYVDGHRVAVLVYRRNQHPLEVYVLPEKDRGDSAGRVVQGYEMESWSARGMRYWAVTDASGGELRAFVAAWQRAAD</sequence>
<feature type="domain" description="Putative zinc-finger" evidence="2">
    <location>
        <begin position="3"/>
        <end position="36"/>
    </location>
</feature>
<evidence type="ECO:0000313" key="3">
    <source>
        <dbReference type="EMBL" id="QET04733.1"/>
    </source>
</evidence>